<reference evidence="1 2" key="1">
    <citation type="journal article" date="2014" name="Int. J. Syst. Evol. Microbiol.">
        <title>Phylogenomics and the dynamic genome evolution of the genus Streptococcus.</title>
        <authorList>
            <consortium name="The Broad Institute Genome Sequencing Platform"/>
            <person name="Richards V.P."/>
            <person name="Palmer S.R."/>
            <person name="Pavinski Bitar P.D."/>
            <person name="Qin X."/>
            <person name="Weinstock G.M."/>
            <person name="Highlander S.K."/>
            <person name="Town C.D."/>
            <person name="Burne R.A."/>
            <person name="Stanhope M.J."/>
        </authorList>
    </citation>
    <scope>NUCLEOTIDE SEQUENCE [LARGE SCALE GENOMIC DNA]</scope>
    <source>
        <strain evidence="1 2">NCTC 11558</strain>
    </source>
</reference>
<dbReference type="Proteomes" id="UP000003573">
    <property type="component" value="Unassembled WGS sequence"/>
</dbReference>
<organism evidence="1 2">
    <name type="scientific">Streptococcus macacae NCTC 11558</name>
    <dbReference type="NCBI Taxonomy" id="764298"/>
    <lineage>
        <taxon>Bacteria</taxon>
        <taxon>Bacillati</taxon>
        <taxon>Bacillota</taxon>
        <taxon>Bacilli</taxon>
        <taxon>Lactobacillales</taxon>
        <taxon>Streptococcaceae</taxon>
        <taxon>Streptococcus</taxon>
    </lineage>
</organism>
<proteinExistence type="predicted"/>
<comment type="caution">
    <text evidence="1">The sequence shown here is derived from an EMBL/GenBank/DDBJ whole genome shotgun (WGS) entry which is preliminary data.</text>
</comment>
<sequence length="38" mass="4143">MISPKSILSSTPAQLIRIMTNTADLIGCLKQSLRLLKS</sequence>
<evidence type="ECO:0000313" key="2">
    <source>
        <dbReference type="Proteomes" id="UP000003573"/>
    </source>
</evidence>
<accession>G5JYT0</accession>
<dbReference type="EMBL" id="AEUW02000001">
    <property type="protein sequence ID" value="EHJ51607.1"/>
    <property type="molecule type" value="Genomic_DNA"/>
</dbReference>
<evidence type="ECO:0000313" key="1">
    <source>
        <dbReference type="EMBL" id="EHJ51607.1"/>
    </source>
</evidence>
<dbReference type="AlphaFoldDB" id="G5JYT0"/>
<dbReference type="STRING" id="764298.STRMA_0344"/>
<keyword evidence="2" id="KW-1185">Reference proteome</keyword>
<name>G5JYT0_9STRE</name>
<protein>
    <submittedName>
        <fullName evidence="1">Uncharacterized protein</fullName>
    </submittedName>
</protein>
<gene>
    <name evidence="1" type="ORF">STRMA_0344</name>
</gene>